<proteinExistence type="predicted"/>
<gene>
    <name evidence="1" type="ordered locus">Rmet_6031</name>
</gene>
<accession>Q1LAD6</accession>
<keyword evidence="1" id="KW-0614">Plasmid</keyword>
<dbReference type="AlphaFoldDB" id="Q1LAD6"/>
<keyword evidence="2" id="KW-1185">Reference proteome</keyword>
<geneLocation type="plasmid" evidence="1 2">
    <name>pMOL30</name>
</geneLocation>
<evidence type="ECO:0000313" key="2">
    <source>
        <dbReference type="Proteomes" id="UP000002429"/>
    </source>
</evidence>
<reference evidence="2" key="1">
    <citation type="journal article" date="2010" name="PLoS ONE">
        <title>The complete genome sequence of Cupriavidus metallidurans strain CH34, a master survivalist in harsh and anthropogenic environments.</title>
        <authorList>
            <person name="Janssen P.J."/>
            <person name="Van Houdt R."/>
            <person name="Moors H."/>
            <person name="Monsieurs P."/>
            <person name="Morin N."/>
            <person name="Michaux A."/>
            <person name="Benotmane M.A."/>
            <person name="Leys N."/>
            <person name="Vallaeys T."/>
            <person name="Lapidus A."/>
            <person name="Monchy S."/>
            <person name="Medigue C."/>
            <person name="Taghavi S."/>
            <person name="McCorkle S."/>
            <person name="Dunn J."/>
            <person name="van der Lelie D."/>
            <person name="Mergeay M."/>
        </authorList>
    </citation>
    <scope>NUCLEOTIDE SEQUENCE [LARGE SCALE GENOMIC DNA]</scope>
    <source>
        <strain evidence="2">ATCC 43123 / DSM 2839 / NBRC 102507 / CH34</strain>
    </source>
</reference>
<dbReference type="Proteomes" id="UP000002429">
    <property type="component" value="Plasmid pMOL30"/>
</dbReference>
<name>Q1LAD6_CUPMC</name>
<dbReference type="EMBL" id="CP000354">
    <property type="protein sequence ID" value="ABF12890.1"/>
    <property type="molecule type" value="Genomic_DNA"/>
</dbReference>
<organism evidence="1 2">
    <name type="scientific">Cupriavidus metallidurans (strain ATCC 43123 / DSM 2839 / NBRC 102507 / CH34)</name>
    <name type="common">Ralstonia metallidurans</name>
    <dbReference type="NCBI Taxonomy" id="266264"/>
    <lineage>
        <taxon>Bacteria</taxon>
        <taxon>Pseudomonadati</taxon>
        <taxon>Pseudomonadota</taxon>
        <taxon>Betaproteobacteria</taxon>
        <taxon>Burkholderiales</taxon>
        <taxon>Burkholderiaceae</taxon>
        <taxon>Cupriavidus</taxon>
    </lineage>
</organism>
<dbReference type="KEGG" id="rme:Rmet_6031"/>
<sequence length="222" mass="23855">MDRRIRRMTMEVKHHLLNPDGSYSPIIPDEPIGGTAAQYASFIQAENERDAEARALMMAGKVVLGAIAERMAAPNDRAQHEAEPLGMRIAEDLAVVFAATMTKTGSVSHQTVDQIKTIEAPVQVVNGDAPNTVDEEAKVLATSLPGVESVAGEDGSMLVRFSDGTEATVTRSFLAWTGDPTFELWLPRDERTGMAKMMPKLSRGEVLNPLGQLAAAAAKRAA</sequence>
<evidence type="ECO:0000313" key="1">
    <source>
        <dbReference type="EMBL" id="ABF12890.1"/>
    </source>
</evidence>
<dbReference type="HOGENOM" id="CLU_1244486_0_0_4"/>
<protein>
    <submittedName>
        <fullName evidence="1">Uncharacterized protein</fullName>
    </submittedName>
</protein>